<reference evidence="8" key="1">
    <citation type="journal article" date="2019" name="Curr. Biol.">
        <title>Genome Sequence of Striga asiatica Provides Insight into the Evolution of Plant Parasitism.</title>
        <authorList>
            <person name="Yoshida S."/>
            <person name="Kim S."/>
            <person name="Wafula E.K."/>
            <person name="Tanskanen J."/>
            <person name="Kim Y.M."/>
            <person name="Honaas L."/>
            <person name="Yang Z."/>
            <person name="Spallek T."/>
            <person name="Conn C.E."/>
            <person name="Ichihashi Y."/>
            <person name="Cheong K."/>
            <person name="Cui S."/>
            <person name="Der J.P."/>
            <person name="Gundlach H."/>
            <person name="Jiao Y."/>
            <person name="Hori C."/>
            <person name="Ishida J.K."/>
            <person name="Kasahara H."/>
            <person name="Kiba T."/>
            <person name="Kim M.S."/>
            <person name="Koo N."/>
            <person name="Laohavisit A."/>
            <person name="Lee Y.H."/>
            <person name="Lumba S."/>
            <person name="McCourt P."/>
            <person name="Mortimer J.C."/>
            <person name="Mutuku J.M."/>
            <person name="Nomura T."/>
            <person name="Sasaki-Sekimoto Y."/>
            <person name="Seto Y."/>
            <person name="Wang Y."/>
            <person name="Wakatake T."/>
            <person name="Sakakibara H."/>
            <person name="Demura T."/>
            <person name="Yamaguchi S."/>
            <person name="Yoneyama K."/>
            <person name="Manabe R.I."/>
            <person name="Nelson D.C."/>
            <person name="Schulman A.H."/>
            <person name="Timko M.P."/>
            <person name="dePamphilis C.W."/>
            <person name="Choi D."/>
            <person name="Shirasu K."/>
        </authorList>
    </citation>
    <scope>NUCLEOTIDE SEQUENCE [LARGE SCALE GENOMIC DNA]</scope>
    <source>
        <strain evidence="8">cv. UVA1</strain>
    </source>
</reference>
<dbReference type="Pfam" id="PF14675">
    <property type="entry name" value="FANCI_S1"/>
    <property type="match status" value="1"/>
</dbReference>
<organism evidence="7 8">
    <name type="scientific">Striga asiatica</name>
    <name type="common">Asiatic witchweed</name>
    <name type="synonym">Buchnera asiatica</name>
    <dbReference type="NCBI Taxonomy" id="4170"/>
    <lineage>
        <taxon>Eukaryota</taxon>
        <taxon>Viridiplantae</taxon>
        <taxon>Streptophyta</taxon>
        <taxon>Embryophyta</taxon>
        <taxon>Tracheophyta</taxon>
        <taxon>Spermatophyta</taxon>
        <taxon>Magnoliopsida</taxon>
        <taxon>eudicotyledons</taxon>
        <taxon>Gunneridae</taxon>
        <taxon>Pentapetalae</taxon>
        <taxon>asterids</taxon>
        <taxon>lamiids</taxon>
        <taxon>Lamiales</taxon>
        <taxon>Orobanchaceae</taxon>
        <taxon>Buchnereae</taxon>
        <taxon>Striga</taxon>
    </lineage>
</organism>
<feature type="domain" description="FANCI helical" evidence="6">
    <location>
        <begin position="556"/>
        <end position="819"/>
    </location>
</feature>
<name>A0A5A7R473_STRAF</name>
<keyword evidence="8" id="KW-1185">Reference proteome</keyword>
<dbReference type="SUPFAM" id="SSF48371">
    <property type="entry name" value="ARM repeat"/>
    <property type="match status" value="1"/>
</dbReference>
<dbReference type="InterPro" id="IPR029312">
    <property type="entry name" value="FANCI_HD2"/>
</dbReference>
<feature type="region of interest" description="Disordered" evidence="1">
    <location>
        <begin position="1348"/>
        <end position="1433"/>
    </location>
</feature>
<dbReference type="Pfam" id="PF14679">
    <property type="entry name" value="FANCI_HD1"/>
    <property type="match status" value="1"/>
</dbReference>
<dbReference type="InterPro" id="IPR029308">
    <property type="entry name" value="FANCI_S1"/>
</dbReference>
<evidence type="ECO:0000259" key="2">
    <source>
        <dbReference type="Pfam" id="PF14675"/>
    </source>
</evidence>
<gene>
    <name evidence="7" type="ORF">STAS_29615</name>
</gene>
<dbReference type="InterPro" id="IPR029315">
    <property type="entry name" value="FANCI_S2"/>
</dbReference>
<dbReference type="GO" id="GO:0070182">
    <property type="term" value="F:DNA polymerase binding"/>
    <property type="evidence" value="ECO:0007669"/>
    <property type="project" value="TreeGrafter"/>
</dbReference>
<protein>
    <submittedName>
        <fullName evidence="7">Fanconi anemia group I protein</fullName>
    </submittedName>
</protein>
<dbReference type="GO" id="GO:0006281">
    <property type="term" value="P:DNA repair"/>
    <property type="evidence" value="ECO:0007669"/>
    <property type="project" value="InterPro"/>
</dbReference>
<dbReference type="Proteomes" id="UP000325081">
    <property type="component" value="Unassembled WGS sequence"/>
</dbReference>
<feature type="region of interest" description="Disordered" evidence="1">
    <location>
        <begin position="1"/>
        <end position="28"/>
    </location>
</feature>
<evidence type="ECO:0000259" key="4">
    <source>
        <dbReference type="Pfam" id="PF14678"/>
    </source>
</evidence>
<evidence type="ECO:0000259" key="3">
    <source>
        <dbReference type="Pfam" id="PF14676"/>
    </source>
</evidence>
<dbReference type="PANTHER" id="PTHR21818:SF0">
    <property type="entry name" value="FANCONI ANEMIA GROUP I PROTEIN"/>
    <property type="match status" value="1"/>
</dbReference>
<feature type="domain" description="FANCI helical" evidence="5">
    <location>
        <begin position="290"/>
        <end position="371"/>
    </location>
</feature>
<dbReference type="EMBL" id="BKCP01010181">
    <property type="protein sequence ID" value="GER52172.1"/>
    <property type="molecule type" value="Genomic_DNA"/>
</dbReference>
<feature type="domain" description="FANCI solenoid 4" evidence="4">
    <location>
        <begin position="1118"/>
        <end position="1352"/>
    </location>
</feature>
<dbReference type="Pfam" id="PF14676">
    <property type="entry name" value="FANCI_S2"/>
    <property type="match status" value="1"/>
</dbReference>
<feature type="compositionally biased region" description="Basic and acidic residues" evidence="1">
    <location>
        <begin position="1372"/>
        <end position="1388"/>
    </location>
</feature>
<feature type="domain" description="FANCI solenoid 2" evidence="3">
    <location>
        <begin position="384"/>
        <end position="537"/>
    </location>
</feature>
<dbReference type="InterPro" id="IPR016024">
    <property type="entry name" value="ARM-type_fold"/>
</dbReference>
<dbReference type="InterPro" id="IPR026171">
    <property type="entry name" value="FANCI"/>
</dbReference>
<evidence type="ECO:0000256" key="1">
    <source>
        <dbReference type="SAM" id="MobiDB-lite"/>
    </source>
</evidence>
<evidence type="ECO:0000313" key="8">
    <source>
        <dbReference type="Proteomes" id="UP000325081"/>
    </source>
</evidence>
<comment type="caution">
    <text evidence="7">The sequence shown here is derived from an EMBL/GenBank/DDBJ whole genome shotgun (WGS) entry which is preliminary data.</text>
</comment>
<accession>A0A5A7R473</accession>
<evidence type="ECO:0000313" key="7">
    <source>
        <dbReference type="EMBL" id="GER52172.1"/>
    </source>
</evidence>
<dbReference type="InterPro" id="IPR029310">
    <property type="entry name" value="FANCI_HD1"/>
</dbReference>
<feature type="compositionally biased region" description="Polar residues" evidence="1">
    <location>
        <begin position="823"/>
        <end position="841"/>
    </location>
</feature>
<evidence type="ECO:0000259" key="5">
    <source>
        <dbReference type="Pfam" id="PF14679"/>
    </source>
</evidence>
<dbReference type="Pfam" id="PF14678">
    <property type="entry name" value="FANCI_S4"/>
    <property type="match status" value="1"/>
</dbReference>
<evidence type="ECO:0000259" key="6">
    <source>
        <dbReference type="Pfam" id="PF14680"/>
    </source>
</evidence>
<dbReference type="InterPro" id="IPR029314">
    <property type="entry name" value="FANCI_S4"/>
</dbReference>
<proteinExistence type="predicted"/>
<dbReference type="Pfam" id="PF14680">
    <property type="entry name" value="FANCI_HD2"/>
    <property type="match status" value="1"/>
</dbReference>
<sequence>MNPAAKPPRSHTSALHPPSQTPPLTDTDIISLAQQDNPTSSQLPPDSSRAVLLSFLHSRATSSPAVSEYVSALLSLISRHPSSALASLLPDLIHSYLSLFVSHKTPHDRNSQLTIQQFAGHLDTIEIREIPKIIDSIVSYLPKIYDLDDAHVLTLLPKCIELVRISNVIDKPAEYVASVMCDLLSCEWSKVLLIKMVETIREFSPFIGKAWRRKFLEKTFAKMRDDVEIQDLPGLVYQLLVLAAKGFSKREVIEGIVLYFGGIDKGGSIMKQVEGTVLLHVNFAVKQDPSLGQEVMGLVRLDSRAFNHFTVVVLMSIARIRRFGESAIDVLKTALLNAYKEFKCAKVCRWLPDDLRKEYLEIARVVEKAILKAVNASHYGREHIVPSIVQLGFSLLGVEAGALKESVKSDGLMGPEELGAQVLKCLFEVHEMSRNEIIEQCKFRVLSLKPEQCFPIMRLLGYLVQVHPHSMLDHLSHLKETLDYFAFMDDRISHHIVTVLLPLIKLSRDLKDYSILVLRKAMFRRENSVRLAAVRAIFDLILAEKQSKHDGLFSFQESSSQASCSQQTEVPRLARGDLFQELSGLLQRCLYQQENVRVNLYQGLMKLILVDPLSAGAIFDFLLPHFQRYYREDADLCLGIEQCLKLEYGKVCVEEPLDCLLFCVSWILLLQPQNKSDHPQDSLPCFGFSITQDNEAGRNLSGESFSNALSQVRKHLRNGNLEDVFHCEQICTIKTLSTFIGYSNNPIACELGFVGKSQDSGSIPGEEEKRRCAATLLLGIIEVVINITVAELAKADNARKLELETELSRFINVHESLEKNTFNVGNSNATKRATVQPTVSSDAPDKPTLAANKSPAERTPLLATASIHKCLQLALKFLISDNFKNDTNSQKNSQPSSGKAQKSDSKILSRVLHMCSRQLKFFSFADKDNPLKILMHGEIKLLGPPLVSIILTLESDLSKKEAKGRKDTEDRKDHVHLALLCLKRLIEISLSSSKYAGLIDDLISAIPTAPVGVGCSEWCELGEDIDDQSTRSKELFIKRIVKPLLDKFFELSLFREAEILCDIVLMIGNKLPEERRNLVGSWAMQICKCSHISNSKVAKCLVFMAVNFSSPPADFVIAENFSAELLKVVGSENSDPVDKSEIFPVINKSTAAAIASTILQLVESNIADIDWITIRLKTCYTIFQKGISFNQRGKVDMELALEETLYTRAEAVVKVLAYFVDMNLKDPQAEQLLKMAVKFYKNLARISKLRIAPKGCKQVIPSSKYQKLVEITCRRLTAPIYNFVALMQKNQQESNKTRGMVNKIKRENKCIPELIFQIEDHEKYLIQLSKITKVNLLRHAKRSTSRDFRIHELREDTEEEQNQNPEHLNVTENHKSSDESNSEGERAENGPLLDGDSPLAAEDTEDEDEQAAFPQVKRAKMSRVVQDNSDEEV</sequence>
<dbReference type="PANTHER" id="PTHR21818">
    <property type="entry name" value="BC025462 PROTEIN"/>
    <property type="match status" value="1"/>
</dbReference>
<feature type="region of interest" description="Disordered" evidence="1">
    <location>
        <begin position="823"/>
        <end position="855"/>
    </location>
</feature>
<dbReference type="OrthoDB" id="195089at2759"/>
<feature type="domain" description="FANCI solenoid 1" evidence="2">
    <location>
        <begin position="122"/>
        <end position="263"/>
    </location>
</feature>